<name>A9DRX6_9FLAO</name>
<evidence type="ECO:0008006" key="3">
    <source>
        <dbReference type="Google" id="ProtNLM"/>
    </source>
</evidence>
<dbReference type="Proteomes" id="UP000002945">
    <property type="component" value="Unassembled WGS sequence"/>
</dbReference>
<dbReference type="HOGENOM" id="CLU_064059_0_0_10"/>
<dbReference type="eggNOG" id="COG0322">
    <property type="taxonomic scope" value="Bacteria"/>
</dbReference>
<proteinExistence type="predicted"/>
<keyword evidence="2" id="KW-1185">Reference proteome</keyword>
<dbReference type="AlphaFoldDB" id="A9DRX6"/>
<sequence>MKKLYALIFVLALFSSCGDKNDKDVAERYKPQSAGKVNLLAVVIDNDQWKGKIGDSIRSIYGAPTDGLPMEEPLFSLKQINPEVFKDPITTYRSILIIESSDEKKFRIKGDVYAKPQQIVYISGSDDEIIAQLTENAAKSIKTLKDNELLSKQQFIKGALNKDKSLEETFGISLNIPSVYKVVKKEDNFVWFERKVSNGTMNIIAYTLPYGSIPKNDTTIDAIIKMRDSIGEAYVPGRDPETMYMITEKAYAPFLFEATIDNKFAFETKGMWEVHGFQMAGPFINYVVDDKDHNRLMVIEGFAFAPSEDKRDFMFEIEAILKSLKIQK</sequence>
<evidence type="ECO:0000313" key="2">
    <source>
        <dbReference type="Proteomes" id="UP000002945"/>
    </source>
</evidence>
<dbReference type="PROSITE" id="PS51257">
    <property type="entry name" value="PROKAR_LIPOPROTEIN"/>
    <property type="match status" value="1"/>
</dbReference>
<gene>
    <name evidence="1" type="ORF">KAOT1_16873</name>
</gene>
<reference evidence="1 2" key="1">
    <citation type="journal article" date="2011" name="J. Bacteriol.">
        <title>Genome sequence of the algicidal bacterium Kordia algicida OT-1.</title>
        <authorList>
            <person name="Lee H.S."/>
            <person name="Kang S.G."/>
            <person name="Kwon K.K."/>
            <person name="Lee J.H."/>
            <person name="Kim S.J."/>
        </authorList>
    </citation>
    <scope>NUCLEOTIDE SEQUENCE [LARGE SCALE GENOMIC DNA]</scope>
    <source>
        <strain evidence="1 2">OT-1</strain>
    </source>
</reference>
<dbReference type="STRING" id="391587.KAOT1_16873"/>
<protein>
    <recommendedName>
        <fullName evidence="3">DUF4837 domain-containing protein</fullName>
    </recommendedName>
</protein>
<dbReference type="InterPro" id="IPR032286">
    <property type="entry name" value="DUF4837"/>
</dbReference>
<dbReference type="EMBL" id="ABIB01000003">
    <property type="protein sequence ID" value="EDP96856.1"/>
    <property type="molecule type" value="Genomic_DNA"/>
</dbReference>
<dbReference type="OrthoDB" id="1115230at2"/>
<dbReference type="RefSeq" id="WP_007095910.1">
    <property type="nucleotide sequence ID" value="NZ_CP142125.1"/>
</dbReference>
<dbReference type="Pfam" id="PF16125">
    <property type="entry name" value="DUF4837"/>
    <property type="match status" value="1"/>
</dbReference>
<accession>A9DRX6</accession>
<evidence type="ECO:0000313" key="1">
    <source>
        <dbReference type="EMBL" id="EDP96856.1"/>
    </source>
</evidence>
<comment type="caution">
    <text evidence="1">The sequence shown here is derived from an EMBL/GenBank/DDBJ whole genome shotgun (WGS) entry which is preliminary data.</text>
</comment>
<organism evidence="1 2">
    <name type="scientific">Kordia algicida OT-1</name>
    <dbReference type="NCBI Taxonomy" id="391587"/>
    <lineage>
        <taxon>Bacteria</taxon>
        <taxon>Pseudomonadati</taxon>
        <taxon>Bacteroidota</taxon>
        <taxon>Flavobacteriia</taxon>
        <taxon>Flavobacteriales</taxon>
        <taxon>Flavobacteriaceae</taxon>
        <taxon>Kordia</taxon>
    </lineage>
</organism>